<dbReference type="Proteomes" id="UP000036873">
    <property type="component" value="Unassembled WGS sequence"/>
</dbReference>
<sequence>MIPYRENLEANSCGQISIKTALELFRFPKKMLSSILELENPIKWFISTTITILLLPTIKATVKFTLPSGITIFFQWTL</sequence>
<gene>
    <name evidence="1" type="ORF">AKG39_03995</name>
</gene>
<reference evidence="2" key="1">
    <citation type="submission" date="2015-07" db="EMBL/GenBank/DDBJ databases">
        <title>Draft genome sequence of Acetobacterium bakii DSM 8293, a potential psychrophilic chemical producer through syngas fermentation.</title>
        <authorList>
            <person name="Song Y."/>
            <person name="Hwang S."/>
            <person name="Cho B.-K."/>
        </authorList>
    </citation>
    <scope>NUCLEOTIDE SEQUENCE [LARGE SCALE GENOMIC DNA]</scope>
    <source>
        <strain evidence="2">DSM 8239</strain>
    </source>
</reference>
<comment type="caution">
    <text evidence="1">The sequence shown here is derived from an EMBL/GenBank/DDBJ whole genome shotgun (WGS) entry which is preliminary data.</text>
</comment>
<dbReference type="AlphaFoldDB" id="A0A0L6U3I2"/>
<keyword evidence="2" id="KW-1185">Reference proteome</keyword>
<protein>
    <submittedName>
        <fullName evidence="1">Uncharacterized protein</fullName>
    </submittedName>
</protein>
<accession>A0A0L6U3I2</accession>
<name>A0A0L6U3I2_9FIRM</name>
<dbReference type="EMBL" id="LGYO01000008">
    <property type="protein sequence ID" value="KNZ42892.1"/>
    <property type="molecule type" value="Genomic_DNA"/>
</dbReference>
<proteinExistence type="predicted"/>
<organism evidence="1 2">
    <name type="scientific">Acetobacterium bakii</name>
    <dbReference type="NCBI Taxonomy" id="52689"/>
    <lineage>
        <taxon>Bacteria</taxon>
        <taxon>Bacillati</taxon>
        <taxon>Bacillota</taxon>
        <taxon>Clostridia</taxon>
        <taxon>Eubacteriales</taxon>
        <taxon>Eubacteriaceae</taxon>
        <taxon>Acetobacterium</taxon>
    </lineage>
</organism>
<evidence type="ECO:0000313" key="1">
    <source>
        <dbReference type="EMBL" id="KNZ42892.1"/>
    </source>
</evidence>
<evidence type="ECO:0000313" key="2">
    <source>
        <dbReference type="Proteomes" id="UP000036873"/>
    </source>
</evidence>